<dbReference type="RefSeq" id="WP_047897247.1">
    <property type="nucleotide sequence ID" value="NZ_AEJF01000229.1"/>
</dbReference>
<dbReference type="GO" id="GO:0051536">
    <property type="term" value="F:iron-sulfur cluster binding"/>
    <property type="evidence" value="ECO:0007669"/>
    <property type="project" value="InterPro"/>
</dbReference>
<gene>
    <name evidence="2" type="ORF">EOS_37325</name>
</gene>
<proteinExistence type="predicted"/>
<dbReference type="GO" id="GO:0005506">
    <property type="term" value="F:iron ion binding"/>
    <property type="evidence" value="ECO:0007669"/>
    <property type="project" value="InterPro"/>
</dbReference>
<dbReference type="Pfam" id="PF01106">
    <property type="entry name" value="NifU"/>
    <property type="match status" value="1"/>
</dbReference>
<evidence type="ECO:0000313" key="2">
    <source>
        <dbReference type="EMBL" id="KLU21154.1"/>
    </source>
</evidence>
<reference evidence="2 3" key="1">
    <citation type="journal article" date="2015" name="Genome Announc.">
        <title>Draft Genome Sequence of Burkholderia sp. Strain PML1(12), an Ectomycorrhizosphere-Inhabiting Bacterium with Effective Mineral-Weathering Ability.</title>
        <authorList>
            <person name="Uroz S."/>
            <person name="Oger P."/>
        </authorList>
    </citation>
    <scope>NUCLEOTIDE SEQUENCE [LARGE SCALE GENOMIC DNA]</scope>
    <source>
        <strain evidence="3">PML1(12)</strain>
    </source>
</reference>
<organism evidence="2 3">
    <name type="scientific">Caballeronia mineralivorans PML1(12)</name>
    <dbReference type="NCBI Taxonomy" id="908627"/>
    <lineage>
        <taxon>Bacteria</taxon>
        <taxon>Pseudomonadati</taxon>
        <taxon>Pseudomonadota</taxon>
        <taxon>Betaproteobacteria</taxon>
        <taxon>Burkholderiales</taxon>
        <taxon>Burkholderiaceae</taxon>
        <taxon>Caballeronia</taxon>
    </lineage>
</organism>
<evidence type="ECO:0000259" key="1">
    <source>
        <dbReference type="Pfam" id="PF01106"/>
    </source>
</evidence>
<dbReference type="GO" id="GO:0016226">
    <property type="term" value="P:iron-sulfur cluster assembly"/>
    <property type="evidence" value="ECO:0007669"/>
    <property type="project" value="InterPro"/>
</dbReference>
<evidence type="ECO:0000313" key="3">
    <source>
        <dbReference type="Proteomes" id="UP000035963"/>
    </source>
</evidence>
<name>A0A0J1CKT7_9BURK</name>
<dbReference type="InterPro" id="IPR034904">
    <property type="entry name" value="FSCA_dom_sf"/>
</dbReference>
<dbReference type="OrthoDB" id="9130146at2"/>
<dbReference type="Gene3D" id="3.30.300.130">
    <property type="entry name" value="Fe-S cluster assembly (FSCA)"/>
    <property type="match status" value="1"/>
</dbReference>
<accession>A0A0J1CKT7</accession>
<feature type="domain" description="NIF system FeS cluster assembly NifU C-terminal" evidence="1">
    <location>
        <begin position="93"/>
        <end position="157"/>
    </location>
</feature>
<dbReference type="AlphaFoldDB" id="A0A0J1CKT7"/>
<sequence length="179" mass="19275">MSGARVLEEQQQRIDELIAALAALDNKHARDIAQALLQVVLDLHASGLARLAEIVTEADGADGPIVARLMQDKQVSALLLLHGLHPQDLASRVRHAVEGLRAPLGAQGMGIELVDAREDLVRVRLAGVLTGKHVTPADVQNDIERAIFEQAPDVAHIEIDGMPDVNVHELRFVATLPTS</sequence>
<comment type="caution">
    <text evidence="2">The sequence shown here is derived from an EMBL/GenBank/DDBJ whole genome shotgun (WGS) entry which is preliminary data.</text>
</comment>
<keyword evidence="3" id="KW-1185">Reference proteome</keyword>
<dbReference type="InterPro" id="IPR001075">
    <property type="entry name" value="NIF_FeS_clus_asmbl_NifU_C"/>
</dbReference>
<dbReference type="PATRIC" id="fig|908627.4.peg.8369"/>
<dbReference type="Proteomes" id="UP000035963">
    <property type="component" value="Unassembled WGS sequence"/>
</dbReference>
<protein>
    <recommendedName>
        <fullName evidence="1">NIF system FeS cluster assembly NifU C-terminal domain-containing protein</fullName>
    </recommendedName>
</protein>
<dbReference type="EMBL" id="AEJF01000229">
    <property type="protein sequence ID" value="KLU21154.1"/>
    <property type="molecule type" value="Genomic_DNA"/>
</dbReference>